<name>A0ABW6ZR96_9HYPH</name>
<protein>
    <submittedName>
        <fullName evidence="2">Uncharacterized protein</fullName>
    </submittedName>
</protein>
<feature type="transmembrane region" description="Helical" evidence="1">
    <location>
        <begin position="20"/>
        <end position="43"/>
    </location>
</feature>
<gene>
    <name evidence="2" type="ORF">V5F30_25075</name>
</gene>
<organism evidence="2 3">
    <name type="scientific">Xanthobacter aminoxidans</name>
    <dbReference type="NCBI Taxonomy" id="186280"/>
    <lineage>
        <taxon>Bacteria</taxon>
        <taxon>Pseudomonadati</taxon>
        <taxon>Pseudomonadota</taxon>
        <taxon>Alphaproteobacteria</taxon>
        <taxon>Hyphomicrobiales</taxon>
        <taxon>Xanthobacteraceae</taxon>
        <taxon>Xanthobacter</taxon>
    </lineage>
</organism>
<feature type="transmembrane region" description="Helical" evidence="1">
    <location>
        <begin position="64"/>
        <end position="89"/>
    </location>
</feature>
<proteinExistence type="predicted"/>
<keyword evidence="1" id="KW-0812">Transmembrane</keyword>
<dbReference type="RefSeq" id="WP_394010338.1">
    <property type="nucleotide sequence ID" value="NZ_JBAFUR010000011.1"/>
</dbReference>
<keyword evidence="1" id="KW-0472">Membrane</keyword>
<reference evidence="2 3" key="1">
    <citation type="submission" date="2024-02" db="EMBL/GenBank/DDBJ databases">
        <title>Expansion and revision of Xanthobacter and proposal of Roseixanthobacter gen. nov.</title>
        <authorList>
            <person name="Soltysiak M.P.M."/>
            <person name="Jalihal A."/>
            <person name="Ory A."/>
            <person name="Chrisophersen C."/>
            <person name="Lee A.D."/>
            <person name="Boulton J."/>
            <person name="Springer M."/>
        </authorList>
    </citation>
    <scope>NUCLEOTIDE SEQUENCE [LARGE SCALE GENOMIC DNA]</scope>
    <source>
        <strain evidence="2 3">CB5</strain>
    </source>
</reference>
<comment type="caution">
    <text evidence="2">The sequence shown here is derived from an EMBL/GenBank/DDBJ whole genome shotgun (WGS) entry which is preliminary data.</text>
</comment>
<dbReference type="Proteomes" id="UP001604043">
    <property type="component" value="Unassembled WGS sequence"/>
</dbReference>
<keyword evidence="3" id="KW-1185">Reference proteome</keyword>
<feature type="transmembrane region" description="Helical" evidence="1">
    <location>
        <begin position="149"/>
        <end position="168"/>
    </location>
</feature>
<accession>A0ABW6ZR96</accession>
<evidence type="ECO:0000256" key="1">
    <source>
        <dbReference type="SAM" id="Phobius"/>
    </source>
</evidence>
<sequence length="186" mass="19509">MDLGQVLINASSSFTLGVQLTLLLGAIFGVWVSGRGMIDIYILAAGDNRFSNRQPSIFGGFIRLMLGGAMIVAPALLWIAANTFVAGGTNTEALFNYSSSSGNSYCDQIRVAVSYLFMLVGVIAWFKAGAILHDNASGGGMAQRSGSPMLYFVGGVLTFFITDVSTILTNTLGISVGLSNVCTALQ</sequence>
<feature type="transmembrane region" description="Helical" evidence="1">
    <location>
        <begin position="109"/>
        <end position="128"/>
    </location>
</feature>
<evidence type="ECO:0000313" key="2">
    <source>
        <dbReference type="EMBL" id="MFG1255509.1"/>
    </source>
</evidence>
<keyword evidence="1" id="KW-1133">Transmembrane helix</keyword>
<evidence type="ECO:0000313" key="3">
    <source>
        <dbReference type="Proteomes" id="UP001604043"/>
    </source>
</evidence>
<dbReference type="EMBL" id="JBAFUR010000011">
    <property type="protein sequence ID" value="MFG1255509.1"/>
    <property type="molecule type" value="Genomic_DNA"/>
</dbReference>